<dbReference type="Proteomes" id="UP001500897">
    <property type="component" value="Unassembled WGS sequence"/>
</dbReference>
<evidence type="ECO:0000313" key="2">
    <source>
        <dbReference type="EMBL" id="GAA2125564.1"/>
    </source>
</evidence>
<dbReference type="Pfam" id="PF00903">
    <property type="entry name" value="Glyoxalase"/>
    <property type="match status" value="1"/>
</dbReference>
<sequence length="118" mass="12599">MKALTTLARLYVDDLDHALPALRELTGQECRNRFPYGDVEVAAIGGFLLVAGTDEALAPYRDVQAAVLVDDLDGLPALLAAHGGEVLSGPNRVPTGRNAIVRHPGGVVFEYIEHTARP</sequence>
<evidence type="ECO:0000313" key="3">
    <source>
        <dbReference type="Proteomes" id="UP001500897"/>
    </source>
</evidence>
<evidence type="ECO:0000259" key="1">
    <source>
        <dbReference type="Pfam" id="PF00903"/>
    </source>
</evidence>
<dbReference type="Gene3D" id="3.10.180.10">
    <property type="entry name" value="2,3-Dihydroxybiphenyl 1,2-Dioxygenase, domain 1"/>
    <property type="match status" value="1"/>
</dbReference>
<keyword evidence="3" id="KW-1185">Reference proteome</keyword>
<feature type="domain" description="Glyoxalase/fosfomycin resistance/dioxygenase" evidence="1">
    <location>
        <begin position="65"/>
        <end position="111"/>
    </location>
</feature>
<name>A0ABN2YDI5_9ACTN</name>
<protein>
    <recommendedName>
        <fullName evidence="1">Glyoxalase/fosfomycin resistance/dioxygenase domain-containing protein</fullName>
    </recommendedName>
</protein>
<comment type="caution">
    <text evidence="2">The sequence shown here is derived from an EMBL/GenBank/DDBJ whole genome shotgun (WGS) entry which is preliminary data.</text>
</comment>
<reference evidence="2 3" key="1">
    <citation type="journal article" date="2019" name="Int. J. Syst. Evol. Microbiol.">
        <title>The Global Catalogue of Microorganisms (GCM) 10K type strain sequencing project: providing services to taxonomists for standard genome sequencing and annotation.</title>
        <authorList>
            <consortium name="The Broad Institute Genomics Platform"/>
            <consortium name="The Broad Institute Genome Sequencing Center for Infectious Disease"/>
            <person name="Wu L."/>
            <person name="Ma J."/>
        </authorList>
    </citation>
    <scope>NUCLEOTIDE SEQUENCE [LARGE SCALE GENOMIC DNA]</scope>
    <source>
        <strain evidence="2 3">JCM 14559</strain>
    </source>
</reference>
<gene>
    <name evidence="2" type="ORF">GCM10009759_77660</name>
</gene>
<dbReference type="SUPFAM" id="SSF54593">
    <property type="entry name" value="Glyoxalase/Bleomycin resistance protein/Dihydroxybiphenyl dioxygenase"/>
    <property type="match status" value="1"/>
</dbReference>
<organism evidence="2 3">
    <name type="scientific">Kitasatospora saccharophila</name>
    <dbReference type="NCBI Taxonomy" id="407973"/>
    <lineage>
        <taxon>Bacteria</taxon>
        <taxon>Bacillati</taxon>
        <taxon>Actinomycetota</taxon>
        <taxon>Actinomycetes</taxon>
        <taxon>Kitasatosporales</taxon>
        <taxon>Streptomycetaceae</taxon>
        <taxon>Kitasatospora</taxon>
    </lineage>
</organism>
<dbReference type="RefSeq" id="WP_344559328.1">
    <property type="nucleotide sequence ID" value="NZ_BAAANS010000111.1"/>
</dbReference>
<proteinExistence type="predicted"/>
<dbReference type="InterPro" id="IPR004360">
    <property type="entry name" value="Glyas_Fos-R_dOase_dom"/>
</dbReference>
<dbReference type="EMBL" id="BAAANS010000111">
    <property type="protein sequence ID" value="GAA2125564.1"/>
    <property type="molecule type" value="Genomic_DNA"/>
</dbReference>
<accession>A0ABN2YDI5</accession>
<dbReference type="InterPro" id="IPR029068">
    <property type="entry name" value="Glyas_Bleomycin-R_OHBP_Dase"/>
</dbReference>